<dbReference type="EMBL" id="QVLV01000007">
    <property type="protein sequence ID" value="RGE60252.1"/>
    <property type="molecule type" value="Genomic_DNA"/>
</dbReference>
<dbReference type="AlphaFoldDB" id="A0A3E3I4N2"/>
<reference evidence="1" key="1">
    <citation type="submission" date="2018-08" db="EMBL/GenBank/DDBJ databases">
        <title>A genome reference for cultivated species of the human gut microbiota.</title>
        <authorList>
            <person name="Zou Y."/>
            <person name="Xue W."/>
            <person name="Luo G."/>
        </authorList>
    </citation>
    <scope>NUCLEOTIDE SEQUENCE [LARGE SCALE GENOMIC DNA]</scope>
    <source>
        <strain evidence="1">TF05-5AC</strain>
    </source>
</reference>
<evidence type="ECO:0008006" key="3">
    <source>
        <dbReference type="Google" id="ProtNLM"/>
    </source>
</evidence>
<dbReference type="PANTHER" id="PTHR48098:SF1">
    <property type="entry name" value="DIACYLGLYCEROL ACYLTRANSFERASE_MYCOLYLTRANSFERASE AG85A"/>
    <property type="match status" value="1"/>
</dbReference>
<dbReference type="Gene3D" id="3.40.50.1820">
    <property type="entry name" value="alpha/beta hydrolase"/>
    <property type="match status" value="1"/>
</dbReference>
<dbReference type="GeneID" id="97987512"/>
<dbReference type="InterPro" id="IPR029058">
    <property type="entry name" value="AB_hydrolase_fold"/>
</dbReference>
<dbReference type="Proteomes" id="UP000260812">
    <property type="component" value="Unassembled WGS sequence"/>
</dbReference>
<accession>A0A3E3I4N2</accession>
<sequence>MALIKMNFLSKMLGMQTNVTICLPTFSFADIMNNNNDVYIPGMKYQVLWLLHGGSGDDSDYVNFSNIVRYSDQYKLAVVMPADYNMNYDDYDNGAKYQTYIAEELPNVLRSIFPFSDKREDNFIGGLSMGAAGCEKIAIRYPENYAAALVMSGGTFYEEENHTRLNTGMPMPIHRPEACNENKIIAIKNIQERKKTPKFFTTCGDKDVVLKAHQESSKFLKEIGYDVFEEIVCGYGHEWDFWDITLRKAFEKWLPIQHRIIYP</sequence>
<dbReference type="GO" id="GO:0016747">
    <property type="term" value="F:acyltransferase activity, transferring groups other than amino-acyl groups"/>
    <property type="evidence" value="ECO:0007669"/>
    <property type="project" value="TreeGrafter"/>
</dbReference>
<dbReference type="InterPro" id="IPR000801">
    <property type="entry name" value="Esterase-like"/>
</dbReference>
<keyword evidence="2" id="KW-1185">Reference proteome</keyword>
<dbReference type="Pfam" id="PF00756">
    <property type="entry name" value="Esterase"/>
    <property type="match status" value="1"/>
</dbReference>
<dbReference type="SUPFAM" id="SSF53474">
    <property type="entry name" value="alpha/beta-Hydrolases"/>
    <property type="match status" value="1"/>
</dbReference>
<dbReference type="PANTHER" id="PTHR48098">
    <property type="entry name" value="ENTEROCHELIN ESTERASE-RELATED"/>
    <property type="match status" value="1"/>
</dbReference>
<name>A0A3E3I4N2_9FIRM</name>
<proteinExistence type="predicted"/>
<dbReference type="RefSeq" id="WP_117544632.1">
    <property type="nucleotide sequence ID" value="NZ_JBKVLI010000002.1"/>
</dbReference>
<comment type="caution">
    <text evidence="1">The sequence shown here is derived from an EMBL/GenBank/DDBJ whole genome shotgun (WGS) entry which is preliminary data.</text>
</comment>
<dbReference type="InterPro" id="IPR050583">
    <property type="entry name" value="Mycobacterial_A85_antigen"/>
</dbReference>
<gene>
    <name evidence="1" type="ORF">DXC51_11660</name>
</gene>
<organism evidence="1 2">
    <name type="scientific">Eisenbergiella massiliensis</name>
    <dbReference type="NCBI Taxonomy" id="1720294"/>
    <lineage>
        <taxon>Bacteria</taxon>
        <taxon>Bacillati</taxon>
        <taxon>Bacillota</taxon>
        <taxon>Clostridia</taxon>
        <taxon>Lachnospirales</taxon>
        <taxon>Lachnospiraceae</taxon>
        <taxon>Eisenbergiella</taxon>
    </lineage>
</organism>
<evidence type="ECO:0000313" key="2">
    <source>
        <dbReference type="Proteomes" id="UP000260812"/>
    </source>
</evidence>
<evidence type="ECO:0000313" key="1">
    <source>
        <dbReference type="EMBL" id="RGE60252.1"/>
    </source>
</evidence>
<protein>
    <recommendedName>
        <fullName evidence="3">Esterase family protein</fullName>
    </recommendedName>
</protein>